<evidence type="ECO:0008006" key="4">
    <source>
        <dbReference type="Google" id="ProtNLM"/>
    </source>
</evidence>
<feature type="transmembrane region" description="Helical" evidence="1">
    <location>
        <begin position="197"/>
        <end position="224"/>
    </location>
</feature>
<feature type="transmembrane region" description="Helical" evidence="1">
    <location>
        <begin position="299"/>
        <end position="318"/>
    </location>
</feature>
<keyword evidence="1" id="KW-0812">Transmembrane</keyword>
<sequence length="383" mass="46612">MEYYLLITICFLAHYIQNSIRENLRNTFKSTITLLIAIFLCFGYMTGTDWRTYENSYQWITFDKFLSIILFWEPGFIIYTAIFHLLEIDFWIYLIFTKLLTFSIFYWFLNKYSEKRYYFLIMTFFVTLYGLYFWIDNPLRNLIAFSIFLLSIPAILEKNKWKYFSIIFIAITFHYSSILLIPLYWILSSRIKSKTIIIFYIIFSLIFLDIKILFSIINTAFSWFPIITNKIVFYSQNINEESGKIISFGYLIHNIFFIILLLSRKKIETIKYGHLIFNSSILYIFLFRLGLSFNVFMRIAMYFALIYSISVIYILYNLENKSKIIYQLYLLLIITMITWSSITKDSRYIPYSSYLSYIFREKPSYYYRYYYNDNNSSYPRIYQ</sequence>
<dbReference type="Pfam" id="PF14897">
    <property type="entry name" value="EpsG"/>
    <property type="match status" value="1"/>
</dbReference>
<keyword evidence="1" id="KW-0472">Membrane</keyword>
<keyword evidence="1" id="KW-1133">Transmembrane helix</keyword>
<feature type="transmembrane region" description="Helical" evidence="1">
    <location>
        <begin position="65"/>
        <end position="84"/>
    </location>
</feature>
<dbReference type="InterPro" id="IPR049458">
    <property type="entry name" value="EpsG-like"/>
</dbReference>
<feature type="transmembrane region" description="Helical" evidence="1">
    <location>
        <begin position="245"/>
        <end position="263"/>
    </location>
</feature>
<feature type="transmembrane region" description="Helical" evidence="1">
    <location>
        <begin position="141"/>
        <end position="156"/>
    </location>
</feature>
<protein>
    <recommendedName>
        <fullName evidence="4">EpsG family protein</fullName>
    </recommendedName>
</protein>
<evidence type="ECO:0000256" key="1">
    <source>
        <dbReference type="SAM" id="Phobius"/>
    </source>
</evidence>
<gene>
    <name evidence="2" type="ORF">GGQ57_001015</name>
</gene>
<organism evidence="2 3">
    <name type="scientific">Parabacteroides faecis</name>
    <dbReference type="NCBI Taxonomy" id="1217282"/>
    <lineage>
        <taxon>Bacteria</taxon>
        <taxon>Pseudomonadati</taxon>
        <taxon>Bacteroidota</taxon>
        <taxon>Bacteroidia</taxon>
        <taxon>Bacteroidales</taxon>
        <taxon>Tannerellaceae</taxon>
        <taxon>Parabacteroides</taxon>
    </lineage>
</organism>
<name>A0ABR6KHY2_9BACT</name>
<dbReference type="Proteomes" id="UP000533637">
    <property type="component" value="Unassembled WGS sequence"/>
</dbReference>
<evidence type="ECO:0000313" key="3">
    <source>
        <dbReference type="Proteomes" id="UP000533637"/>
    </source>
</evidence>
<dbReference type="RefSeq" id="WP_183669301.1">
    <property type="nucleotide sequence ID" value="NZ_BMPB01000003.1"/>
</dbReference>
<evidence type="ECO:0000313" key="2">
    <source>
        <dbReference type="EMBL" id="MBB4621121.1"/>
    </source>
</evidence>
<feature type="transmembrane region" description="Helical" evidence="1">
    <location>
        <begin position="324"/>
        <end position="342"/>
    </location>
</feature>
<feature type="transmembrane region" description="Helical" evidence="1">
    <location>
        <begin position="163"/>
        <end position="185"/>
    </location>
</feature>
<feature type="transmembrane region" description="Helical" evidence="1">
    <location>
        <begin position="90"/>
        <end position="109"/>
    </location>
</feature>
<reference evidence="2 3" key="1">
    <citation type="submission" date="2020-08" db="EMBL/GenBank/DDBJ databases">
        <title>Genomic Encyclopedia of Type Strains, Phase IV (KMG-IV): sequencing the most valuable type-strain genomes for metagenomic binning, comparative biology and taxonomic classification.</title>
        <authorList>
            <person name="Goeker M."/>
        </authorList>
    </citation>
    <scope>NUCLEOTIDE SEQUENCE [LARGE SCALE GENOMIC DNA]</scope>
    <source>
        <strain evidence="2 3">DSM 102983</strain>
    </source>
</reference>
<proteinExistence type="predicted"/>
<comment type="caution">
    <text evidence="2">The sequence shown here is derived from an EMBL/GenBank/DDBJ whole genome shotgun (WGS) entry which is preliminary data.</text>
</comment>
<accession>A0ABR6KHY2</accession>
<keyword evidence="3" id="KW-1185">Reference proteome</keyword>
<feature type="transmembrane region" description="Helical" evidence="1">
    <location>
        <begin position="28"/>
        <end position="45"/>
    </location>
</feature>
<dbReference type="EMBL" id="JACHOC010000002">
    <property type="protein sequence ID" value="MBB4621121.1"/>
    <property type="molecule type" value="Genomic_DNA"/>
</dbReference>
<feature type="transmembrane region" description="Helical" evidence="1">
    <location>
        <begin position="116"/>
        <end position="135"/>
    </location>
</feature>
<feature type="transmembrane region" description="Helical" evidence="1">
    <location>
        <begin position="269"/>
        <end position="287"/>
    </location>
</feature>